<feature type="compositionally biased region" description="Basic and acidic residues" evidence="1">
    <location>
        <begin position="384"/>
        <end position="397"/>
    </location>
</feature>
<proteinExistence type="predicted"/>
<feature type="region of interest" description="Disordered" evidence="1">
    <location>
        <begin position="157"/>
        <end position="232"/>
    </location>
</feature>
<feature type="compositionally biased region" description="Pro residues" evidence="1">
    <location>
        <begin position="205"/>
        <end position="215"/>
    </location>
</feature>
<feature type="region of interest" description="Disordered" evidence="1">
    <location>
        <begin position="422"/>
        <end position="468"/>
    </location>
</feature>
<evidence type="ECO:0000256" key="1">
    <source>
        <dbReference type="SAM" id="MobiDB-lite"/>
    </source>
</evidence>
<gene>
    <name evidence="2" type="ORF">CHYS00102_LOCUS22895</name>
</gene>
<feature type="compositionally biased region" description="Basic and acidic residues" evidence="1">
    <location>
        <begin position="438"/>
        <end position="449"/>
    </location>
</feature>
<reference evidence="2" key="1">
    <citation type="submission" date="2021-01" db="EMBL/GenBank/DDBJ databases">
        <authorList>
            <person name="Corre E."/>
            <person name="Pelletier E."/>
            <person name="Niang G."/>
            <person name="Scheremetjew M."/>
            <person name="Finn R."/>
            <person name="Kale V."/>
            <person name="Holt S."/>
            <person name="Cochrane G."/>
            <person name="Meng A."/>
            <person name="Brown T."/>
            <person name="Cohen L."/>
        </authorList>
    </citation>
    <scope>NUCLEOTIDE SEQUENCE</scope>
    <source>
        <strain evidence="2">308</strain>
    </source>
</reference>
<protein>
    <submittedName>
        <fullName evidence="2">Uncharacterized protein</fullName>
    </submittedName>
</protein>
<dbReference type="AlphaFoldDB" id="A0A7S1BSZ9"/>
<dbReference type="EMBL" id="HBFR01031559">
    <property type="protein sequence ID" value="CAD8895681.1"/>
    <property type="molecule type" value="Transcribed_RNA"/>
</dbReference>
<feature type="compositionally biased region" description="Polar residues" evidence="1">
    <location>
        <begin position="534"/>
        <end position="543"/>
    </location>
</feature>
<name>A0A7S1BSZ9_9STRA</name>
<organism evidence="2">
    <name type="scientific">Corethron hystrix</name>
    <dbReference type="NCBI Taxonomy" id="216773"/>
    <lineage>
        <taxon>Eukaryota</taxon>
        <taxon>Sar</taxon>
        <taxon>Stramenopiles</taxon>
        <taxon>Ochrophyta</taxon>
        <taxon>Bacillariophyta</taxon>
        <taxon>Coscinodiscophyceae</taxon>
        <taxon>Corethrophycidae</taxon>
        <taxon>Corethrales</taxon>
        <taxon>Corethraceae</taxon>
        <taxon>Corethron</taxon>
    </lineage>
</organism>
<accession>A0A7S1BSZ9</accession>
<feature type="region of interest" description="Disordered" evidence="1">
    <location>
        <begin position="528"/>
        <end position="560"/>
    </location>
</feature>
<sequence length="560" mass="60391">MATLYARLLGFSVVLLAAVVTAYRTGLFRRFVHRMAEQELRRKMNGARVTIGSLAFDLPTGHLTIRDLIVHTPERARWAWDSPLVLRAGYVHVHCSWLSLTPFPYVRMLGYPVRDVYTLEVEDGQVFVEKRGNVFNFHLLDDSLELPDPALFVQGVAEEGEEEERKKEGGSDSLAAVGDAEPPRPDGPPQARSRKRAASADDAKPPPSPSDPAPTPVSAVRPALSREESPSVLAAEKKANEIVSSMLGALSGLTKSLNEGGKEGLERAFRNQRDGFVSQLRKFQDVNGKRGAINLEDLAADGMKVMKHVGRAVEKNVAEIQQQVDALTRPPPKKRGWIAKELPDRFRIGRIVVRDVRIFVKGLIFNRGRDASPAVGGGAPEAPAADRAEEEAPRERAAGSAQDWNRPIHFREITMTAAELCPSASASSATGRPGPPAEHAERGPTRRADGGAVGGKCPAQPAVPPLGLSEKDLKDRLLKRVLMELAKTNSGRVLQTAYGEALAWLDLKGMGSNTMDAATGSMVNGRRAGGNAGEHTSSQNIRGSVSFGGNGATISTKKSV</sequence>
<feature type="region of interest" description="Disordered" evidence="1">
    <location>
        <begin position="370"/>
        <end position="406"/>
    </location>
</feature>
<evidence type="ECO:0000313" key="2">
    <source>
        <dbReference type="EMBL" id="CAD8895681.1"/>
    </source>
</evidence>